<dbReference type="STRING" id="926571.NVIE_013270"/>
<reference evidence="1 2" key="1">
    <citation type="journal article" date="2014" name="Int. J. Syst. Evol. Microbiol.">
        <title>Nitrososphaera viennensis gen. nov., sp. nov., an aerobic and mesophilic, ammonia-oxidizing archaeon from soil and a member of the archaeal phylum Thaumarchaeota.</title>
        <authorList>
            <person name="Stieglmeier M."/>
            <person name="Klingl A."/>
            <person name="Alves R.J."/>
            <person name="Rittmann S.K."/>
            <person name="Melcher M."/>
            <person name="Leisch N."/>
            <person name="Schleper C."/>
        </authorList>
    </citation>
    <scope>NUCLEOTIDE SEQUENCE [LARGE SCALE GENOMIC DNA]</scope>
    <source>
        <strain evidence="1">EN76</strain>
    </source>
</reference>
<keyword evidence="2" id="KW-1185">Reference proteome</keyword>
<sequence length="105" mass="10849">MTIAISRAMMMTVGVVVGTMLISSIALPLAFAQPYDAGYISGAPSAKNGFQMKTTTLSAASSRSSFLASIISAAGFVSSSSTDPTGWIYQTAADLKTDDKISDRA</sequence>
<accession>A0A060HJ62</accession>
<dbReference type="Proteomes" id="UP000027093">
    <property type="component" value="Chromosome"/>
</dbReference>
<protein>
    <submittedName>
        <fullName evidence="1">Uncharacterized protein</fullName>
    </submittedName>
</protein>
<organism evidence="1 2">
    <name type="scientific">Nitrososphaera viennensis EN76</name>
    <dbReference type="NCBI Taxonomy" id="926571"/>
    <lineage>
        <taxon>Archaea</taxon>
        <taxon>Nitrososphaerota</taxon>
        <taxon>Nitrososphaeria</taxon>
        <taxon>Nitrososphaerales</taxon>
        <taxon>Nitrososphaeraceae</taxon>
        <taxon>Nitrososphaera</taxon>
    </lineage>
</organism>
<gene>
    <name evidence="1" type="ORF">NVIE_013270</name>
</gene>
<name>A0A060HJ62_9ARCH</name>
<evidence type="ECO:0000313" key="1">
    <source>
        <dbReference type="EMBL" id="AIC15563.1"/>
    </source>
</evidence>
<evidence type="ECO:0000313" key="2">
    <source>
        <dbReference type="Proteomes" id="UP000027093"/>
    </source>
</evidence>
<dbReference type="RefSeq" id="WP_144239542.1">
    <property type="nucleotide sequence ID" value="NZ_CP007536.1"/>
</dbReference>
<dbReference type="EMBL" id="CP007536">
    <property type="protein sequence ID" value="AIC15563.1"/>
    <property type="molecule type" value="Genomic_DNA"/>
</dbReference>
<dbReference type="GeneID" id="74946586"/>
<dbReference type="AlphaFoldDB" id="A0A060HJ62"/>
<dbReference type="HOGENOM" id="CLU_2230472_0_0_2"/>
<proteinExistence type="predicted"/>
<dbReference type="KEGG" id="nvn:NVIE_013270"/>